<keyword evidence="2 6" id="KW-0698">rRNA processing</keyword>
<dbReference type="PANTHER" id="PTHR11265">
    <property type="entry name" value="S-ADENOSYL-METHYLTRANSFERASE MRAW"/>
    <property type="match status" value="1"/>
</dbReference>
<evidence type="ECO:0000256" key="3">
    <source>
        <dbReference type="ARBA" id="ARBA00022603"/>
    </source>
</evidence>
<evidence type="ECO:0000256" key="1">
    <source>
        <dbReference type="ARBA" id="ARBA00010396"/>
    </source>
</evidence>
<dbReference type="GO" id="GO:0070475">
    <property type="term" value="P:rRNA base methylation"/>
    <property type="evidence" value="ECO:0007669"/>
    <property type="project" value="UniProtKB-UniRule"/>
</dbReference>
<dbReference type="PANTHER" id="PTHR11265:SF0">
    <property type="entry name" value="12S RRNA N4-METHYLCYTIDINE METHYLTRANSFERASE"/>
    <property type="match status" value="1"/>
</dbReference>
<feature type="binding site" evidence="6">
    <location>
        <position position="50"/>
    </location>
    <ligand>
        <name>S-adenosyl-L-methionine</name>
        <dbReference type="ChEBI" id="CHEBI:59789"/>
    </ligand>
</feature>
<keyword evidence="6" id="KW-0963">Cytoplasm</keyword>
<feature type="binding site" evidence="6">
    <location>
        <position position="77"/>
    </location>
    <ligand>
        <name>S-adenosyl-L-methionine</name>
        <dbReference type="ChEBI" id="CHEBI:59789"/>
    </ligand>
</feature>
<dbReference type="SUPFAM" id="SSF81799">
    <property type="entry name" value="Putative methyltransferase TM0872, insert domain"/>
    <property type="match status" value="1"/>
</dbReference>
<dbReference type="InterPro" id="IPR002903">
    <property type="entry name" value="RsmH"/>
</dbReference>
<comment type="subcellular location">
    <subcellularLocation>
        <location evidence="6">Cytoplasm</location>
    </subcellularLocation>
</comment>
<dbReference type="EC" id="2.1.1.199" evidence="6"/>
<proteinExistence type="inferred from homology"/>
<dbReference type="EMBL" id="FYEK01000027">
    <property type="protein sequence ID" value="SNB63782.1"/>
    <property type="molecule type" value="Genomic_DNA"/>
</dbReference>
<organism evidence="7 8">
    <name type="scientific">Thermoflexus hugenholtzii JAD2</name>
    <dbReference type="NCBI Taxonomy" id="877466"/>
    <lineage>
        <taxon>Bacteria</taxon>
        <taxon>Bacillati</taxon>
        <taxon>Chloroflexota</taxon>
        <taxon>Thermoflexia</taxon>
        <taxon>Thermoflexales</taxon>
        <taxon>Thermoflexaceae</taxon>
        <taxon>Thermoflexus</taxon>
    </lineage>
</organism>
<comment type="similarity">
    <text evidence="1 6">Belongs to the methyltransferase superfamily. RsmH family.</text>
</comment>
<dbReference type="Gene3D" id="1.10.150.170">
    <property type="entry name" value="Putative methyltransferase TM0872, insert domain"/>
    <property type="match status" value="1"/>
</dbReference>
<dbReference type="CDD" id="cd02440">
    <property type="entry name" value="AdoMet_MTases"/>
    <property type="match status" value="1"/>
</dbReference>
<feature type="binding site" evidence="6">
    <location>
        <position position="98"/>
    </location>
    <ligand>
        <name>S-adenosyl-L-methionine</name>
        <dbReference type="ChEBI" id="CHEBI:59789"/>
    </ligand>
</feature>
<dbReference type="InterPro" id="IPR023397">
    <property type="entry name" value="SAM-dep_MeTrfase_MraW_recog"/>
</dbReference>
<evidence type="ECO:0000313" key="7">
    <source>
        <dbReference type="EMBL" id="SNB63782.1"/>
    </source>
</evidence>
<comment type="catalytic activity">
    <reaction evidence="6">
        <text>cytidine(1402) in 16S rRNA + S-adenosyl-L-methionine = N(4)-methylcytidine(1402) in 16S rRNA + S-adenosyl-L-homocysteine + H(+)</text>
        <dbReference type="Rhea" id="RHEA:42928"/>
        <dbReference type="Rhea" id="RHEA-COMP:10286"/>
        <dbReference type="Rhea" id="RHEA-COMP:10287"/>
        <dbReference type="ChEBI" id="CHEBI:15378"/>
        <dbReference type="ChEBI" id="CHEBI:57856"/>
        <dbReference type="ChEBI" id="CHEBI:59789"/>
        <dbReference type="ChEBI" id="CHEBI:74506"/>
        <dbReference type="ChEBI" id="CHEBI:82748"/>
        <dbReference type="EC" id="2.1.1.199"/>
    </reaction>
</comment>
<accession>A0A212QVP8</accession>
<protein>
    <recommendedName>
        <fullName evidence="6">Ribosomal RNA small subunit methyltransferase H</fullName>
        <ecNumber evidence="6">2.1.1.199</ecNumber>
    </recommendedName>
    <alternativeName>
        <fullName evidence="6">16S rRNA m(4)C1402 methyltransferase</fullName>
    </alternativeName>
    <alternativeName>
        <fullName evidence="6">rRNA (cytosine-N(4)-)-methyltransferase RsmH</fullName>
    </alternativeName>
</protein>
<name>A0A212QVP8_9CHLR</name>
<dbReference type="GO" id="GO:0005737">
    <property type="term" value="C:cytoplasm"/>
    <property type="evidence" value="ECO:0007669"/>
    <property type="project" value="UniProtKB-SubCell"/>
</dbReference>
<dbReference type="Gene3D" id="3.40.50.150">
    <property type="entry name" value="Vaccinia Virus protein VP39"/>
    <property type="match status" value="1"/>
</dbReference>
<comment type="function">
    <text evidence="6">Specifically methylates the N4 position of cytidine in position 1402 (C1402) of 16S rRNA.</text>
</comment>
<dbReference type="SUPFAM" id="SSF53335">
    <property type="entry name" value="S-adenosyl-L-methionine-dependent methyltransferases"/>
    <property type="match status" value="1"/>
</dbReference>
<dbReference type="OrthoDB" id="9806637at2"/>
<sequence>MHIPVLLREVLEGLQVRPGGVYIDATVGGGGHAAAILERSAPDGRLLGIDRDPEVLERARERLRPFGERAILVHGSYAELRRIAVRYDFLEVDGILFDLGLSSWQLSDPHRGFSFQIEGPLDMRYDPGHGIPAAEIVNRWPEKQLAEVIRRYGEERFARRIARAIVRNRPIRTTTELAELIARVVGRGREDQHPATRTFLALRIAVNEELQALEQALPQAVSLLRPGGRLAVIAFHSLEDRIVKTFFQRESRDCLCPPQVPVCTCGHRATLRLVTRKPIRPSEEEVQINPRARSARLRIAERLEDPTRIVRGVLGR</sequence>
<feature type="binding site" evidence="6">
    <location>
        <position position="105"/>
    </location>
    <ligand>
        <name>S-adenosyl-L-methionine</name>
        <dbReference type="ChEBI" id="CHEBI:59789"/>
    </ligand>
</feature>
<dbReference type="RefSeq" id="WP_088570963.1">
    <property type="nucleotide sequence ID" value="NZ_FYEK01000027.1"/>
</dbReference>
<dbReference type="InParanoid" id="A0A212QVP8"/>
<feature type="binding site" evidence="6">
    <location>
        <begin position="30"/>
        <end position="32"/>
    </location>
    <ligand>
        <name>S-adenosyl-L-methionine</name>
        <dbReference type="ChEBI" id="CHEBI:59789"/>
    </ligand>
</feature>
<dbReference type="Pfam" id="PF01795">
    <property type="entry name" value="Methyltransf_5"/>
    <property type="match status" value="1"/>
</dbReference>
<evidence type="ECO:0000256" key="2">
    <source>
        <dbReference type="ARBA" id="ARBA00022552"/>
    </source>
</evidence>
<dbReference type="PIRSF" id="PIRSF004486">
    <property type="entry name" value="MraW"/>
    <property type="match status" value="1"/>
</dbReference>
<dbReference type="InterPro" id="IPR029063">
    <property type="entry name" value="SAM-dependent_MTases_sf"/>
</dbReference>
<dbReference type="GO" id="GO:0071424">
    <property type="term" value="F:rRNA (cytosine-N4-)-methyltransferase activity"/>
    <property type="evidence" value="ECO:0007669"/>
    <property type="project" value="UniProtKB-UniRule"/>
</dbReference>
<evidence type="ECO:0000256" key="5">
    <source>
        <dbReference type="ARBA" id="ARBA00022691"/>
    </source>
</evidence>
<dbReference type="AlphaFoldDB" id="A0A212QVP8"/>
<dbReference type="HAMAP" id="MF_01007">
    <property type="entry name" value="16SrRNA_methyltr_H"/>
    <property type="match status" value="1"/>
</dbReference>
<evidence type="ECO:0000313" key="8">
    <source>
        <dbReference type="Proteomes" id="UP000197025"/>
    </source>
</evidence>
<keyword evidence="8" id="KW-1185">Reference proteome</keyword>
<dbReference type="FunCoup" id="A0A212QVP8">
    <property type="interactions" value="397"/>
</dbReference>
<dbReference type="NCBIfam" id="TIGR00006">
    <property type="entry name" value="16S rRNA (cytosine(1402)-N(4))-methyltransferase RsmH"/>
    <property type="match status" value="1"/>
</dbReference>
<keyword evidence="3 6" id="KW-0489">Methyltransferase</keyword>
<keyword evidence="4 6" id="KW-0808">Transferase</keyword>
<evidence type="ECO:0000256" key="4">
    <source>
        <dbReference type="ARBA" id="ARBA00022679"/>
    </source>
</evidence>
<reference evidence="8" key="1">
    <citation type="submission" date="2017-06" db="EMBL/GenBank/DDBJ databases">
        <authorList>
            <person name="Varghese N."/>
            <person name="Submissions S."/>
        </authorList>
    </citation>
    <scope>NUCLEOTIDE SEQUENCE [LARGE SCALE GENOMIC DNA]</scope>
    <source>
        <strain evidence="8">JAD2</strain>
    </source>
</reference>
<evidence type="ECO:0000256" key="6">
    <source>
        <dbReference type="HAMAP-Rule" id="MF_01007"/>
    </source>
</evidence>
<dbReference type="Proteomes" id="UP000197025">
    <property type="component" value="Unassembled WGS sequence"/>
</dbReference>
<keyword evidence="5 6" id="KW-0949">S-adenosyl-L-methionine</keyword>
<gene>
    <name evidence="6" type="primary">rsmH</name>
    <name evidence="7" type="ORF">SAMN02746019_00007040</name>
</gene>